<sequence length="390" mass="43238">LWTSDGRLVFAWEGDGWTHLYSVTTEGGRASLLTPGEFEVEYVALAPGGREILFNSNQGDSDRRHLWKVAAAGGPPAALTSGQGIEWSPRGTPDGRAVAFLRSDAQRPAHPSVLIGNQVRDMDPAAIPPDFPAQRMVTPEPVTFSAADGLVLHAQLFLPPNRSAPRAPAVVFFHGGSRRQMLLGWHYMAYYHNAYALNQSLANRGYVVLSVNYRSGIGYGLNFREALDYGGSGASEYADVEAAGRYLRERADVDPNRIGAWGGSYGGYLTALALARSSDVFRAGVDFHGVHDWSKEWELAPTDPAAKIAFQSSPMAFVDGWRSPVLLIHGDDDRNVQFGQTVRLSDALRRRKVEFEELIFPDEIHEFLLYRHWREGYERAARFLDQHLGH</sequence>
<reference evidence="9" key="1">
    <citation type="submission" date="2020-06" db="EMBL/GenBank/DDBJ databases">
        <title>Legume-microbial interactions unlock mineral nutrients during tropical forest succession.</title>
        <authorList>
            <person name="Epihov D.Z."/>
        </authorList>
    </citation>
    <scope>NUCLEOTIDE SEQUENCE [LARGE SCALE GENOMIC DNA]</scope>
    <source>
        <strain evidence="9">Pan2503</strain>
    </source>
</reference>
<dbReference type="Gene3D" id="3.40.50.1820">
    <property type="entry name" value="alpha/beta hydrolase"/>
    <property type="match status" value="1"/>
</dbReference>
<dbReference type="PANTHER" id="PTHR11731:SF193">
    <property type="entry name" value="DIPEPTIDYL PEPTIDASE 9"/>
    <property type="match status" value="1"/>
</dbReference>
<dbReference type="Pfam" id="PF00930">
    <property type="entry name" value="DPPIV_N"/>
    <property type="match status" value="1"/>
</dbReference>
<organism evidence="9 10">
    <name type="scientific">Candidatus Acidiferrum panamense</name>
    <dbReference type="NCBI Taxonomy" id="2741543"/>
    <lineage>
        <taxon>Bacteria</taxon>
        <taxon>Pseudomonadati</taxon>
        <taxon>Acidobacteriota</taxon>
        <taxon>Terriglobia</taxon>
        <taxon>Candidatus Acidiferrales</taxon>
        <taxon>Candidatus Acidiferrum</taxon>
    </lineage>
</organism>
<dbReference type="InterPro" id="IPR002469">
    <property type="entry name" value="Peptidase_S9B_N"/>
</dbReference>
<evidence type="ECO:0000256" key="2">
    <source>
        <dbReference type="ARBA" id="ARBA00022801"/>
    </source>
</evidence>
<name>A0A7V8NM81_9BACT</name>
<keyword evidence="2" id="KW-0378">Hydrolase</keyword>
<evidence type="ECO:0000256" key="3">
    <source>
        <dbReference type="ARBA" id="ARBA00022990"/>
    </source>
</evidence>
<dbReference type="InterPro" id="IPR011042">
    <property type="entry name" value="6-blade_b-propeller_TolB-like"/>
</dbReference>
<feature type="non-terminal residue" evidence="9">
    <location>
        <position position="1"/>
    </location>
</feature>
<evidence type="ECO:0000256" key="5">
    <source>
        <dbReference type="ARBA" id="ARBA00032596"/>
    </source>
</evidence>
<dbReference type="GO" id="GO:0008239">
    <property type="term" value="F:dipeptidyl-peptidase activity"/>
    <property type="evidence" value="ECO:0007669"/>
    <property type="project" value="TreeGrafter"/>
</dbReference>
<dbReference type="InterPro" id="IPR002471">
    <property type="entry name" value="Pept_S9_AS"/>
</dbReference>
<evidence type="ECO:0000259" key="7">
    <source>
        <dbReference type="Pfam" id="PF00326"/>
    </source>
</evidence>
<proteinExistence type="predicted"/>
<dbReference type="Proteomes" id="UP000567293">
    <property type="component" value="Unassembled WGS sequence"/>
</dbReference>
<feature type="domain" description="Dipeptidylpeptidase IV N-terminal" evidence="8">
    <location>
        <begin position="4"/>
        <end position="86"/>
    </location>
</feature>
<keyword evidence="3" id="KW-0007">Acetylation</keyword>
<dbReference type="PANTHER" id="PTHR11731">
    <property type="entry name" value="PROTEASE FAMILY S9B,C DIPEPTIDYL-PEPTIDASE IV-RELATED"/>
    <property type="match status" value="1"/>
</dbReference>
<accession>A0A7V8NM81</accession>
<comment type="function">
    <text evidence="6">This enzyme catalyzes the hydrolysis of the N-terminal peptide bond of an N-acetylated peptide to generate an N-acetylated amino acid and a peptide with a free N-terminus. It preferentially cleaves off Ac-Ala, Ac-Met and Ac-Ser. Also, involved in the degradation of oxidized and glycated proteins.</text>
</comment>
<dbReference type="PROSITE" id="PS00708">
    <property type="entry name" value="PRO_ENDOPEP_SER"/>
    <property type="match status" value="1"/>
</dbReference>
<feature type="domain" description="Peptidase S9 prolyl oligopeptidase catalytic" evidence="7">
    <location>
        <begin position="199"/>
        <end position="389"/>
    </location>
</feature>
<dbReference type="InterPro" id="IPR050278">
    <property type="entry name" value="Serine_Prot_S9B/DPPIV"/>
</dbReference>
<keyword evidence="1" id="KW-0645">Protease</keyword>
<dbReference type="InterPro" id="IPR029058">
    <property type="entry name" value="AB_hydrolase_fold"/>
</dbReference>
<gene>
    <name evidence="9" type="ORF">HRJ53_02965</name>
</gene>
<protein>
    <recommendedName>
        <fullName evidence="5">Acyl-peptide hydrolase</fullName>
    </recommendedName>
    <alternativeName>
        <fullName evidence="4">Acylaminoacyl-peptidase</fullName>
    </alternativeName>
</protein>
<dbReference type="SUPFAM" id="SSF82171">
    <property type="entry name" value="DPP6 N-terminal domain-like"/>
    <property type="match status" value="1"/>
</dbReference>
<dbReference type="SUPFAM" id="SSF53474">
    <property type="entry name" value="alpha/beta-Hydrolases"/>
    <property type="match status" value="1"/>
</dbReference>
<evidence type="ECO:0000313" key="9">
    <source>
        <dbReference type="EMBL" id="MBA0083934.1"/>
    </source>
</evidence>
<dbReference type="Pfam" id="PF00326">
    <property type="entry name" value="Peptidase_S9"/>
    <property type="match status" value="1"/>
</dbReference>
<evidence type="ECO:0000256" key="1">
    <source>
        <dbReference type="ARBA" id="ARBA00022670"/>
    </source>
</evidence>
<dbReference type="EMBL" id="JACDQQ010000295">
    <property type="protein sequence ID" value="MBA0083934.1"/>
    <property type="molecule type" value="Genomic_DNA"/>
</dbReference>
<evidence type="ECO:0000256" key="4">
    <source>
        <dbReference type="ARBA" id="ARBA00032284"/>
    </source>
</evidence>
<evidence type="ECO:0000256" key="6">
    <source>
        <dbReference type="ARBA" id="ARBA00045885"/>
    </source>
</evidence>
<keyword evidence="10" id="KW-1185">Reference proteome</keyword>
<evidence type="ECO:0000259" key="8">
    <source>
        <dbReference type="Pfam" id="PF00930"/>
    </source>
</evidence>
<comment type="caution">
    <text evidence="9">The sequence shown here is derived from an EMBL/GenBank/DDBJ whole genome shotgun (WGS) entry which is preliminary data.</text>
</comment>
<dbReference type="InterPro" id="IPR001375">
    <property type="entry name" value="Peptidase_S9_cat"/>
</dbReference>
<dbReference type="AlphaFoldDB" id="A0A7V8NM81"/>
<dbReference type="Gene3D" id="2.120.10.30">
    <property type="entry name" value="TolB, C-terminal domain"/>
    <property type="match status" value="1"/>
</dbReference>
<evidence type="ECO:0000313" key="10">
    <source>
        <dbReference type="Proteomes" id="UP000567293"/>
    </source>
</evidence>
<dbReference type="GO" id="GO:0004252">
    <property type="term" value="F:serine-type endopeptidase activity"/>
    <property type="evidence" value="ECO:0007669"/>
    <property type="project" value="InterPro"/>
</dbReference>
<dbReference type="GO" id="GO:0006508">
    <property type="term" value="P:proteolysis"/>
    <property type="evidence" value="ECO:0007669"/>
    <property type="project" value="UniProtKB-KW"/>
</dbReference>